<dbReference type="InterPro" id="IPR014746">
    <property type="entry name" value="Gln_synth/guanido_kin_cat_dom"/>
</dbReference>
<evidence type="ECO:0000256" key="4">
    <source>
        <dbReference type="ARBA" id="ARBA00048819"/>
    </source>
</evidence>
<dbReference type="HAMAP" id="MF_01609">
    <property type="entry name" value="Glu_cys_ligase_2"/>
    <property type="match status" value="1"/>
</dbReference>
<comment type="function">
    <text evidence="5">ATP-dependent carboxylate-amine ligase which exhibits weak glutamate--cysteine ligase activity.</text>
</comment>
<dbReference type="PANTHER" id="PTHR36510">
    <property type="entry name" value="GLUTAMATE--CYSTEINE LIGASE 2-RELATED"/>
    <property type="match status" value="1"/>
</dbReference>
<protein>
    <recommendedName>
        <fullName evidence="5">Putative glutamate--cysteine ligase 2</fullName>
        <ecNumber evidence="5">6.3.2.2</ecNumber>
    </recommendedName>
    <alternativeName>
        <fullName evidence="5">Gamma-glutamylcysteine synthetase 2</fullName>
        <shortName evidence="5">GCS 2</shortName>
        <shortName evidence="5">Gamma-GCS 2</shortName>
    </alternativeName>
</protein>
<evidence type="ECO:0000313" key="7">
    <source>
        <dbReference type="Proteomes" id="UP001284601"/>
    </source>
</evidence>
<dbReference type="Gene3D" id="3.30.590.20">
    <property type="match status" value="1"/>
</dbReference>
<comment type="similarity">
    <text evidence="5">Belongs to the glutamate--cysteine ligase type 2 family. YbdK subfamily.</text>
</comment>
<keyword evidence="1 5" id="KW-0436">Ligase</keyword>
<gene>
    <name evidence="6" type="ORF">R7226_20875</name>
</gene>
<accession>A0ABU4HU41</accession>
<dbReference type="EC" id="6.3.2.2" evidence="5"/>
<name>A0ABU4HU41_9ACTN</name>
<evidence type="ECO:0000256" key="1">
    <source>
        <dbReference type="ARBA" id="ARBA00022598"/>
    </source>
</evidence>
<evidence type="ECO:0000256" key="3">
    <source>
        <dbReference type="ARBA" id="ARBA00022840"/>
    </source>
</evidence>
<comment type="caution">
    <text evidence="6">The sequence shown here is derived from an EMBL/GenBank/DDBJ whole genome shotgun (WGS) entry which is preliminary data.</text>
</comment>
<dbReference type="PANTHER" id="PTHR36510:SF1">
    <property type="entry name" value="GLUTAMATE--CYSTEINE LIGASE 2-RELATED"/>
    <property type="match status" value="1"/>
</dbReference>
<dbReference type="InterPro" id="IPR050141">
    <property type="entry name" value="GCL_type2/YbdK_subfam"/>
</dbReference>
<dbReference type="SUPFAM" id="SSF55931">
    <property type="entry name" value="Glutamine synthetase/guanido kinase"/>
    <property type="match status" value="1"/>
</dbReference>
<dbReference type="EMBL" id="JAWSTH010000066">
    <property type="protein sequence ID" value="MDW5596813.1"/>
    <property type="molecule type" value="Genomic_DNA"/>
</dbReference>
<dbReference type="InterPro" id="IPR006336">
    <property type="entry name" value="GCS2"/>
</dbReference>
<dbReference type="RefSeq" id="WP_318599250.1">
    <property type="nucleotide sequence ID" value="NZ_JAWSTH010000066.1"/>
</dbReference>
<organism evidence="6 7">
    <name type="scientific">Conexibacter stalactiti</name>
    <dbReference type="NCBI Taxonomy" id="1940611"/>
    <lineage>
        <taxon>Bacteria</taxon>
        <taxon>Bacillati</taxon>
        <taxon>Actinomycetota</taxon>
        <taxon>Thermoleophilia</taxon>
        <taxon>Solirubrobacterales</taxon>
        <taxon>Conexibacteraceae</taxon>
        <taxon>Conexibacter</taxon>
    </lineage>
</organism>
<comment type="catalytic activity">
    <reaction evidence="4 5">
        <text>L-cysteine + L-glutamate + ATP = gamma-L-glutamyl-L-cysteine + ADP + phosphate + H(+)</text>
        <dbReference type="Rhea" id="RHEA:13285"/>
        <dbReference type="ChEBI" id="CHEBI:15378"/>
        <dbReference type="ChEBI" id="CHEBI:29985"/>
        <dbReference type="ChEBI" id="CHEBI:30616"/>
        <dbReference type="ChEBI" id="CHEBI:35235"/>
        <dbReference type="ChEBI" id="CHEBI:43474"/>
        <dbReference type="ChEBI" id="CHEBI:58173"/>
        <dbReference type="ChEBI" id="CHEBI:456216"/>
        <dbReference type="EC" id="6.3.2.2"/>
    </reaction>
</comment>
<evidence type="ECO:0000313" key="6">
    <source>
        <dbReference type="EMBL" id="MDW5596813.1"/>
    </source>
</evidence>
<evidence type="ECO:0000256" key="2">
    <source>
        <dbReference type="ARBA" id="ARBA00022741"/>
    </source>
</evidence>
<keyword evidence="7" id="KW-1185">Reference proteome</keyword>
<keyword evidence="2 5" id="KW-0547">Nucleotide-binding</keyword>
<proteinExistence type="inferred from homology"/>
<dbReference type="Pfam" id="PF04107">
    <property type="entry name" value="GCS2"/>
    <property type="match status" value="1"/>
</dbReference>
<sequence length="371" mass="39363">MSEAAAETAGASRFGAGDPFTLGVEEELFLVDPVTGDQINASTAVIERLGPLDGRVERELHACQVELITDVCRTASEAVGTLGGLRRSVIATGAGLLGTGTHPAAAEGEAEITDKERYERIRELLGDAVATPVSGLHVHVGMPDAETAIHAFNGLRRHLPLLQALGANSPFRHCRDTGLASAREVTTRGWPRSGVPRAMRDFEDFCATSALLARAADVPDYTWFWWKLRPHPRLGTVEIRALDAQTSLDDLAGLVALVHCLARHESEHDRGGGPPGELLDEGVFRAARYGVAARLPDAEGRLRPVADLLEDALAVSRGHARELDCADELESLRGLVQRGGGAGRQRGIHAIGGMGTLLRETTALTAAGAVS</sequence>
<keyword evidence="3 5" id="KW-0067">ATP-binding</keyword>
<reference evidence="7" key="1">
    <citation type="submission" date="2023-07" db="EMBL/GenBank/DDBJ databases">
        <title>Conexibacter stalactiti sp. nov., isolated from stalactites in a lava cave and emended description of the genus Conexibacter.</title>
        <authorList>
            <person name="Lee S.D."/>
        </authorList>
    </citation>
    <scope>NUCLEOTIDE SEQUENCE [LARGE SCALE GENOMIC DNA]</scope>
    <source>
        <strain evidence="7">KCTC 39840</strain>
    </source>
</reference>
<dbReference type="InterPro" id="IPR011793">
    <property type="entry name" value="YbdK"/>
</dbReference>
<dbReference type="NCBIfam" id="TIGR02050">
    <property type="entry name" value="gshA_cyan_rel"/>
    <property type="match status" value="1"/>
</dbReference>
<reference evidence="6 7" key="2">
    <citation type="submission" date="2023-10" db="EMBL/GenBank/DDBJ databases">
        <authorList>
            <person name="Han X.F."/>
        </authorList>
    </citation>
    <scope>NUCLEOTIDE SEQUENCE [LARGE SCALE GENOMIC DNA]</scope>
    <source>
        <strain evidence="6 7">KCTC 39840</strain>
    </source>
</reference>
<dbReference type="Proteomes" id="UP001284601">
    <property type="component" value="Unassembled WGS sequence"/>
</dbReference>
<evidence type="ECO:0000256" key="5">
    <source>
        <dbReference type="HAMAP-Rule" id="MF_01609"/>
    </source>
</evidence>
<dbReference type="GO" id="GO:0016874">
    <property type="term" value="F:ligase activity"/>
    <property type="evidence" value="ECO:0007669"/>
    <property type="project" value="UniProtKB-KW"/>
</dbReference>